<evidence type="ECO:0000259" key="1">
    <source>
        <dbReference type="SMART" id="SM00235"/>
    </source>
</evidence>
<evidence type="ECO:0000313" key="2">
    <source>
        <dbReference type="EMBL" id="MFB9212460.1"/>
    </source>
</evidence>
<protein>
    <submittedName>
        <fullName evidence="2">M57 family metalloprotease</fullName>
    </submittedName>
</protein>
<dbReference type="InterPro" id="IPR024653">
    <property type="entry name" value="Peptidase_M10/M27/M57"/>
</dbReference>
<dbReference type="Pfam" id="PF18885">
    <property type="entry name" value="DUF5648"/>
    <property type="match status" value="1"/>
</dbReference>
<dbReference type="RefSeq" id="WP_290247670.1">
    <property type="nucleotide sequence ID" value="NZ_JAUFQT010000001.1"/>
</dbReference>
<accession>A0ABV5J6L5</accession>
<dbReference type="Pfam" id="PF12388">
    <property type="entry name" value="Peptidase_M57"/>
    <property type="match status" value="1"/>
</dbReference>
<dbReference type="SUPFAM" id="SSF55486">
    <property type="entry name" value="Metalloproteases ('zincins'), catalytic domain"/>
    <property type="match status" value="1"/>
</dbReference>
<dbReference type="InterPro" id="IPR024079">
    <property type="entry name" value="MetalloPept_cat_dom_sf"/>
</dbReference>
<name>A0ABV5J6L5_9BACT</name>
<keyword evidence="2" id="KW-0378">Hydrolase</keyword>
<organism evidence="2 3">
    <name type="scientific">Echinicola jeungdonensis</name>
    <dbReference type="NCBI Taxonomy" id="709343"/>
    <lineage>
        <taxon>Bacteria</taxon>
        <taxon>Pseudomonadati</taxon>
        <taxon>Bacteroidota</taxon>
        <taxon>Cytophagia</taxon>
        <taxon>Cytophagales</taxon>
        <taxon>Cyclobacteriaceae</taxon>
        <taxon>Echinicola</taxon>
    </lineage>
</organism>
<comment type="caution">
    <text evidence="2">The sequence shown here is derived from an EMBL/GenBank/DDBJ whole genome shotgun (WGS) entry which is preliminary data.</text>
</comment>
<dbReference type="Gene3D" id="3.40.390.10">
    <property type="entry name" value="Collagenase (Catalytic Domain)"/>
    <property type="match status" value="1"/>
</dbReference>
<dbReference type="SMART" id="SM00235">
    <property type="entry name" value="ZnMc"/>
    <property type="match status" value="1"/>
</dbReference>
<dbReference type="InterPro" id="IPR043708">
    <property type="entry name" value="DUF5648"/>
</dbReference>
<dbReference type="Proteomes" id="UP001589654">
    <property type="component" value="Unassembled WGS sequence"/>
</dbReference>
<gene>
    <name evidence="2" type="ORF">ACFFUR_11645</name>
</gene>
<dbReference type="GO" id="GO:0008237">
    <property type="term" value="F:metallopeptidase activity"/>
    <property type="evidence" value="ECO:0007669"/>
    <property type="project" value="UniProtKB-KW"/>
</dbReference>
<keyword evidence="2" id="KW-0482">Metalloprotease</keyword>
<reference evidence="2 3" key="1">
    <citation type="submission" date="2024-09" db="EMBL/GenBank/DDBJ databases">
        <authorList>
            <person name="Sun Q."/>
            <person name="Mori K."/>
        </authorList>
    </citation>
    <scope>NUCLEOTIDE SEQUENCE [LARGE SCALE GENOMIC DNA]</scope>
    <source>
        <strain evidence="2 3">CECT 7682</strain>
    </source>
</reference>
<sequence>MERNGFENAEVQLHRDGYLIDGCIFISEENLIERFEAVNNTPKKGGENLQTTVNNLVNYTTSTPRTVTFKFHSSVPLSTSEIFWRDAIREAMIEWSNVKNFALTFEETLSSNPEITFYGANLGGAVAEASWPSSGDPGSRITVNTSYNTTFSLNQLKFVMAHEIGHTLGFRHTNWEQDGESINNPATGMYGANLVSGTWNDDPYSIMNSGKYYPYVPTWNGFGFLDILAFRTIYPLDGNQKPFYVYRRLTNKGYYWTNDWSEYGNYTYESSTSTGYEYIGYNGFIYDTQISGTVPIYLYYSPGSDWYYKSKDPTIDTAFPGWNKIKIIGYAFASGGTGRQPVYEFYNPSKGFFFTLNSDNNLTSGPNWSNSGVAFYVNSIE</sequence>
<feature type="domain" description="Peptidase metallopeptidase" evidence="1">
    <location>
        <begin position="58"/>
        <end position="215"/>
    </location>
</feature>
<keyword evidence="3" id="KW-1185">Reference proteome</keyword>
<proteinExistence type="predicted"/>
<evidence type="ECO:0000313" key="3">
    <source>
        <dbReference type="Proteomes" id="UP001589654"/>
    </source>
</evidence>
<keyword evidence="2" id="KW-0645">Protease</keyword>
<dbReference type="EMBL" id="JBHMEW010000061">
    <property type="protein sequence ID" value="MFB9212460.1"/>
    <property type="molecule type" value="Genomic_DNA"/>
</dbReference>
<dbReference type="InterPro" id="IPR006026">
    <property type="entry name" value="Peptidase_Metallo"/>
</dbReference>